<evidence type="ECO:0000256" key="2">
    <source>
        <dbReference type="ARBA" id="ARBA00004881"/>
    </source>
</evidence>
<keyword evidence="6 13" id="KW-0732">Signal</keyword>
<dbReference type="Pfam" id="PF06964">
    <property type="entry name" value="Alpha-L-AF_C"/>
    <property type="match status" value="1"/>
</dbReference>
<evidence type="ECO:0000256" key="8">
    <source>
        <dbReference type="ARBA" id="ARBA00023157"/>
    </source>
</evidence>
<evidence type="ECO:0000256" key="7">
    <source>
        <dbReference type="ARBA" id="ARBA00022801"/>
    </source>
</evidence>
<evidence type="ECO:0000256" key="9">
    <source>
        <dbReference type="ARBA" id="ARBA00023277"/>
    </source>
</evidence>
<dbReference type="Pfam" id="PF22848">
    <property type="entry name" value="ASD1_dom"/>
    <property type="match status" value="1"/>
</dbReference>
<protein>
    <recommendedName>
        <fullName evidence="5">non-reducing end alpha-L-arabinofuranosidase</fullName>
        <ecNumber evidence="5">3.2.1.55</ecNumber>
    </recommendedName>
</protein>
<feature type="region of interest" description="Disordered" evidence="11">
    <location>
        <begin position="1241"/>
        <end position="1276"/>
    </location>
</feature>
<proteinExistence type="inferred from homology"/>
<dbReference type="Pfam" id="PF18998">
    <property type="entry name" value="Flg_new_2"/>
    <property type="match status" value="1"/>
</dbReference>
<evidence type="ECO:0000313" key="16">
    <source>
        <dbReference type="EMBL" id="HIQ61020.1"/>
    </source>
</evidence>
<feature type="domain" description="LamG-like jellyroll fold" evidence="14">
    <location>
        <begin position="98"/>
        <end position="234"/>
    </location>
</feature>
<feature type="compositionally biased region" description="Polar residues" evidence="11">
    <location>
        <begin position="1255"/>
        <end position="1276"/>
    </location>
</feature>
<keyword evidence="8" id="KW-1015">Disulfide bond</keyword>
<organism evidence="16 17">
    <name type="scientific">Candidatus Enterenecus faecium</name>
    <dbReference type="NCBI Taxonomy" id="2840780"/>
    <lineage>
        <taxon>Bacteria</taxon>
        <taxon>Bacillati</taxon>
        <taxon>Bacillota</taxon>
        <taxon>Clostridia</taxon>
        <taxon>Eubacteriales</taxon>
        <taxon>Candidatus Enterenecus</taxon>
    </lineage>
</organism>
<dbReference type="InterPro" id="IPR013780">
    <property type="entry name" value="Glyco_hydro_b"/>
</dbReference>
<dbReference type="Gene3D" id="2.60.40.1180">
    <property type="entry name" value="Golgi alpha-mannosidase II"/>
    <property type="match status" value="1"/>
</dbReference>
<dbReference type="Proteomes" id="UP000886879">
    <property type="component" value="Unassembled WGS sequence"/>
</dbReference>
<dbReference type="SUPFAM" id="SSF49899">
    <property type="entry name" value="Concanavalin A-like lectins/glucanases"/>
    <property type="match status" value="1"/>
</dbReference>
<feature type="transmembrane region" description="Helical" evidence="12">
    <location>
        <begin position="1283"/>
        <end position="1304"/>
    </location>
</feature>
<evidence type="ECO:0000256" key="4">
    <source>
        <dbReference type="ARBA" id="ARBA00011165"/>
    </source>
</evidence>
<keyword evidence="12" id="KW-0472">Membrane</keyword>
<dbReference type="PANTHER" id="PTHR43576:SF3">
    <property type="entry name" value="ALPHA-L-ARABINOFURANOSIDASE C"/>
    <property type="match status" value="1"/>
</dbReference>
<dbReference type="SUPFAM" id="SSF51011">
    <property type="entry name" value="Glycosyl hydrolase domain"/>
    <property type="match status" value="1"/>
</dbReference>
<comment type="caution">
    <text evidence="16">The sequence shown here is derived from an EMBL/GenBank/DDBJ whole genome shotgun (WGS) entry which is preliminary data.</text>
</comment>
<comment type="catalytic activity">
    <reaction evidence="1">
        <text>Hydrolysis of terminal non-reducing alpha-L-arabinofuranoside residues in alpha-L-arabinosides.</text>
        <dbReference type="EC" id="3.2.1.55"/>
    </reaction>
</comment>
<evidence type="ECO:0000313" key="17">
    <source>
        <dbReference type="Proteomes" id="UP000886879"/>
    </source>
</evidence>
<keyword evidence="10" id="KW-0326">Glycosidase</keyword>
<reference evidence="16" key="2">
    <citation type="journal article" date="2021" name="PeerJ">
        <title>Extensive microbial diversity within the chicken gut microbiome revealed by metagenomics and culture.</title>
        <authorList>
            <person name="Gilroy R."/>
            <person name="Ravi A."/>
            <person name="Getino M."/>
            <person name="Pursley I."/>
            <person name="Horton D.L."/>
            <person name="Alikhan N.F."/>
            <person name="Baker D."/>
            <person name="Gharbi K."/>
            <person name="Hall N."/>
            <person name="Watson M."/>
            <person name="Adriaenssens E.M."/>
            <person name="Foster-Nyarko E."/>
            <person name="Jarju S."/>
            <person name="Secka A."/>
            <person name="Antonio M."/>
            <person name="Oren A."/>
            <person name="Chaudhuri R.R."/>
            <person name="La Ragione R."/>
            <person name="Hildebrand F."/>
            <person name="Pallen M.J."/>
        </authorList>
    </citation>
    <scope>NUCLEOTIDE SEQUENCE</scope>
    <source>
        <strain evidence="16">ChiGjej2B2-12916</strain>
    </source>
</reference>
<evidence type="ECO:0000256" key="12">
    <source>
        <dbReference type="SAM" id="Phobius"/>
    </source>
</evidence>
<feature type="domain" description="Alpha-L-arabinofuranosidase C-terminal" evidence="15">
    <location>
        <begin position="793"/>
        <end position="950"/>
    </location>
</feature>
<dbReference type="SMART" id="SM00560">
    <property type="entry name" value="LamGL"/>
    <property type="match status" value="1"/>
</dbReference>
<dbReference type="Gene3D" id="3.20.20.80">
    <property type="entry name" value="Glycosidases"/>
    <property type="match status" value="2"/>
</dbReference>
<dbReference type="InterPro" id="IPR055235">
    <property type="entry name" value="ASD1_cat"/>
</dbReference>
<dbReference type="EC" id="3.2.1.55" evidence="5"/>
<dbReference type="InterPro" id="IPR013320">
    <property type="entry name" value="ConA-like_dom_sf"/>
</dbReference>
<evidence type="ECO:0000256" key="6">
    <source>
        <dbReference type="ARBA" id="ARBA00022729"/>
    </source>
</evidence>
<keyword evidence="12" id="KW-1133">Transmembrane helix</keyword>
<dbReference type="InterPro" id="IPR044060">
    <property type="entry name" value="Bacterial_rp_domain"/>
</dbReference>
<dbReference type="Gene3D" id="2.60.120.200">
    <property type="match status" value="1"/>
</dbReference>
<feature type="signal peptide" evidence="13">
    <location>
        <begin position="1"/>
        <end position="25"/>
    </location>
</feature>
<evidence type="ECO:0000256" key="11">
    <source>
        <dbReference type="SAM" id="MobiDB-lite"/>
    </source>
</evidence>
<accession>A0A9D0YUB7</accession>
<keyword evidence="7" id="KW-0378">Hydrolase</keyword>
<dbReference type="InterPro" id="IPR017853">
    <property type="entry name" value="GH"/>
</dbReference>
<dbReference type="GO" id="GO:0000272">
    <property type="term" value="P:polysaccharide catabolic process"/>
    <property type="evidence" value="ECO:0007669"/>
    <property type="project" value="TreeGrafter"/>
</dbReference>
<dbReference type="Pfam" id="PF07554">
    <property type="entry name" value="FIVAR"/>
    <property type="match status" value="3"/>
</dbReference>
<evidence type="ECO:0000259" key="15">
    <source>
        <dbReference type="SMART" id="SM00813"/>
    </source>
</evidence>
<evidence type="ECO:0000256" key="10">
    <source>
        <dbReference type="ARBA" id="ARBA00023295"/>
    </source>
</evidence>
<reference evidence="16" key="1">
    <citation type="submission" date="2020-10" db="EMBL/GenBank/DDBJ databases">
        <authorList>
            <person name="Gilroy R."/>
        </authorList>
    </citation>
    <scope>NUCLEOTIDE SEQUENCE</scope>
    <source>
        <strain evidence="16">ChiGjej2B2-12916</strain>
    </source>
</reference>
<dbReference type="Pfam" id="PF13385">
    <property type="entry name" value="Laminin_G_3"/>
    <property type="match status" value="1"/>
</dbReference>
<keyword evidence="12" id="KW-0812">Transmembrane</keyword>
<name>A0A9D0YUB7_9FIRM</name>
<comment type="subunit">
    <text evidence="4">Homohexamer; trimer of dimers.</text>
</comment>
<dbReference type="SMART" id="SM00813">
    <property type="entry name" value="Alpha-L-AF_C"/>
    <property type="match status" value="1"/>
</dbReference>
<dbReference type="PANTHER" id="PTHR43576">
    <property type="entry name" value="ALPHA-L-ARABINOFURANOSIDASE C-RELATED"/>
    <property type="match status" value="1"/>
</dbReference>
<gene>
    <name evidence="16" type="ORF">IAD31_05435</name>
</gene>
<dbReference type="InterPro" id="IPR010720">
    <property type="entry name" value="Alpha-L-AF_C"/>
</dbReference>
<evidence type="ECO:0000256" key="1">
    <source>
        <dbReference type="ARBA" id="ARBA00001462"/>
    </source>
</evidence>
<comment type="pathway">
    <text evidence="2">Glycan metabolism.</text>
</comment>
<dbReference type="EMBL" id="DVFO01000050">
    <property type="protein sequence ID" value="HIQ61020.1"/>
    <property type="molecule type" value="Genomic_DNA"/>
</dbReference>
<evidence type="ECO:0000259" key="14">
    <source>
        <dbReference type="SMART" id="SM00560"/>
    </source>
</evidence>
<dbReference type="GO" id="GO:0046373">
    <property type="term" value="P:L-arabinose metabolic process"/>
    <property type="evidence" value="ECO:0007669"/>
    <property type="project" value="InterPro"/>
</dbReference>
<evidence type="ECO:0000256" key="5">
    <source>
        <dbReference type="ARBA" id="ARBA00012670"/>
    </source>
</evidence>
<comment type="similarity">
    <text evidence="3">Belongs to the glycosyl hydrolase 51 family.</text>
</comment>
<evidence type="ECO:0000256" key="13">
    <source>
        <dbReference type="SAM" id="SignalP"/>
    </source>
</evidence>
<evidence type="ECO:0000256" key="3">
    <source>
        <dbReference type="ARBA" id="ARBA00007186"/>
    </source>
</evidence>
<sequence>MKQKGWKIVLSSVLACSMLMPYAMGVRTMAAAPESQIKDHWSFDSLTSDAGEHTTATLEGDGVSVVDSGNPVFGNVLRFGGGTDNYLKLQDYINTGKGQVSFSMWYRYDKTITGDKDSASTVLLQHEGNGRSLLTLRSNGQYHTYINGKDVLSQKSVTKGEWQHITVTFDQESKKVKFYINGVLDSEQALGDSTVDQLLTLRLGAHKNAGNTDPHPMRGDVDEFYVYEKVLTDAEALAVYEDKAVELYRAELQTAVEEAQALYDSHALPDDHECAMELAQAIAAVTEATTLEQMKQAYEALQNAVAAYHAAVPLDLTVNLDQVNRVIDADSIFGINHRYAFNGYGTFDSETMQMKEEFTQLYMNAGFGSIRYPGGTISNLFNWKTTLGPKEDRKDQIHGFYNNPGQGGIEPNFGIGEIADFADQVDSEIVYVYSLGRGNAQDAADLVEYLNAEVGTNPNGGIDWAQVRADNGHPEPYHVRYFEIGNEMQQAFGQAADGTSSQGYWTDYVSGGAEKAYTEGGTATFTQRYTVDEENWNKVASQSDGSANLVRFLRYANLNPGMLNENGEIVDDPSFQAMNDGVRVYVGTDGNLTEWTVVDSLENSGPEDTHCVVNYANGSILFGDGVHGKIPPKGQNIYATYSVDREGFLDVSKAIKETTQKINEVEGTDYQANVYTSFESKGFINRMNSLGANEWYDGMTIHPYSGTVSGGTDANAFYDNAMKKAENVGIQHVQDYVDMLPEGKVPVISEFGIFRNTEAQVRSQTHALYIAKVMMEYVKLGSPYIQKHCLADWYSSGADSLGPTQQAVIQVVAQEGADTSTGEGEFRFFSTPSAHVFEMLNTGFGDQVVEAQVANAPTLSNGVTAISTLASKDEAGNVYIAVVNVDREKDYSVQLNIPGMDLTGRTVEIQTLASEGIADENTLENPDNVSIETTQMVMGDNPVVELPKHSFVVMKVMAPQPETYTVTVNTQGQGTASASVENATAGTTVTLTAQAAQGWHFVEWKSDDVTVSDNAFLMPEQAVTVTAVFAQDSQPADVDKTLLEKTIAYAETLDTTGVTDSAVAAFQKALSEAKTVMADTNATQEQVNAAWDNLLEGIWVLGLTQGDKTLLEQLITKADAMMADVDKYVEANWKQLVDALATAKDVMADGDAMDEDVQPAAEALLNAILAQRFKADKTILEDLITKAEDINLEGYTAESVATFRTALANAQAVMADESLSLEDQSVVEQVVAQLSAAMDRLTAQGASEPSDKPEATNQPEATQKPQVTEKPSSVPQTGDSAHLMWYVAALATAVSLLAGGTVAVRKRRN</sequence>
<dbReference type="SUPFAM" id="SSF51445">
    <property type="entry name" value="(Trans)glycosidases"/>
    <property type="match status" value="1"/>
</dbReference>
<dbReference type="InterPro" id="IPR006558">
    <property type="entry name" value="LamG-like"/>
</dbReference>
<dbReference type="Gene3D" id="1.20.1270.90">
    <property type="entry name" value="AF1782-like"/>
    <property type="match status" value="3"/>
</dbReference>
<keyword evidence="9" id="KW-0119">Carbohydrate metabolism</keyword>
<feature type="chain" id="PRO_5038571342" description="non-reducing end alpha-L-arabinofuranosidase" evidence="13">
    <location>
        <begin position="26"/>
        <end position="1309"/>
    </location>
</feature>
<dbReference type="GO" id="GO:0046556">
    <property type="term" value="F:alpha-L-arabinofuranosidase activity"/>
    <property type="evidence" value="ECO:0007669"/>
    <property type="project" value="UniProtKB-EC"/>
</dbReference>